<dbReference type="KEGG" id="xal:XALC_1986"/>
<dbReference type="OrthoDB" id="10007229at2"/>
<name>D2UED3_XANAP</name>
<proteinExistence type="predicted"/>
<reference evidence="1 2" key="1">
    <citation type="journal article" date="2009" name="BMC Genomics">
        <title>The complete genome sequence of Xanthomonas albilineans provides new insights into the reductive genome evolution of the xylem-limited Xanthomonadaceae.</title>
        <authorList>
            <person name="Pieretti I."/>
            <person name="Royer M."/>
            <person name="Barbe V."/>
            <person name="Carrere S."/>
            <person name="Koebnik R."/>
            <person name="Cociancich S."/>
            <person name="Couloux A."/>
            <person name="Darrasse A."/>
            <person name="Gouzy J."/>
            <person name="Jacques M.A."/>
            <person name="Lauber E."/>
            <person name="Manceau C."/>
            <person name="Mangenot S."/>
            <person name="Poussier S."/>
            <person name="Segurens B."/>
            <person name="Szurek B."/>
            <person name="Verdier V."/>
            <person name="Arlat M."/>
            <person name="Rott P."/>
        </authorList>
    </citation>
    <scope>NUCLEOTIDE SEQUENCE [LARGE SCALE GENOMIC DNA]</scope>
    <source>
        <strain evidence="2">GPE PC73 / CFBP 7063</strain>
    </source>
</reference>
<dbReference type="AlphaFoldDB" id="D2UED3"/>
<keyword evidence="2" id="KW-1185">Reference proteome</keyword>
<dbReference type="Proteomes" id="UP000001890">
    <property type="component" value="Chromosome"/>
</dbReference>
<accession>D2UED3</accession>
<evidence type="ECO:0000313" key="1">
    <source>
        <dbReference type="EMBL" id="CBA16472.1"/>
    </source>
</evidence>
<organism evidence="1 2">
    <name type="scientific">Xanthomonas albilineans (strain GPE PC73 / CFBP 7063)</name>
    <dbReference type="NCBI Taxonomy" id="380358"/>
    <lineage>
        <taxon>Bacteria</taxon>
        <taxon>Pseudomonadati</taxon>
        <taxon>Pseudomonadota</taxon>
        <taxon>Gammaproteobacteria</taxon>
        <taxon>Lysobacterales</taxon>
        <taxon>Lysobacteraceae</taxon>
        <taxon>Xanthomonas</taxon>
    </lineage>
</organism>
<protein>
    <submittedName>
        <fullName evidence="1">Uncharacterized protein</fullName>
    </submittedName>
</protein>
<dbReference type="STRING" id="380358.XALC_1986"/>
<dbReference type="RefSeq" id="WP_012916472.1">
    <property type="nucleotide sequence ID" value="NC_013722.1"/>
</dbReference>
<dbReference type="EMBL" id="FP565176">
    <property type="protein sequence ID" value="CBA16472.1"/>
    <property type="molecule type" value="Genomic_DNA"/>
</dbReference>
<evidence type="ECO:0000313" key="2">
    <source>
        <dbReference type="Proteomes" id="UP000001890"/>
    </source>
</evidence>
<dbReference type="GeneID" id="57877290"/>
<sequence length="126" mass="13440">MPHACAPSTATAPPLQLLRWILDDNLDAAIEGGLMDYVGDDPDHDALDPAHPQLRAQLLDAQQRLRIAWAARARYRARTARLALRAQARQARRVAPASAATATPPLPAAAAAILARAKAKATRSPS</sequence>
<dbReference type="PATRIC" id="fig|29447.3.peg.1944"/>
<gene>
    <name evidence="1" type="ordered locus">XALc_1986</name>
</gene>